<evidence type="ECO:0000256" key="1">
    <source>
        <dbReference type="ARBA" id="ARBA00004141"/>
    </source>
</evidence>
<dbReference type="PROSITE" id="PS50801">
    <property type="entry name" value="STAS"/>
    <property type="match status" value="1"/>
</dbReference>
<dbReference type="InterPro" id="IPR014710">
    <property type="entry name" value="RmlC-like_jellyroll"/>
</dbReference>
<feature type="compositionally biased region" description="Low complexity" evidence="5">
    <location>
        <begin position="21"/>
        <end position="40"/>
    </location>
</feature>
<feature type="domain" description="Cyclic nucleotide-binding" evidence="7">
    <location>
        <begin position="1177"/>
        <end position="1296"/>
    </location>
</feature>
<keyword evidence="10" id="KW-1185">Reference proteome</keyword>
<feature type="region of interest" description="Disordered" evidence="5">
    <location>
        <begin position="1"/>
        <end position="124"/>
    </location>
</feature>
<feature type="transmembrane region" description="Helical" evidence="6">
    <location>
        <begin position="590"/>
        <end position="614"/>
    </location>
</feature>
<comment type="subcellular location">
    <subcellularLocation>
        <location evidence="1">Membrane</location>
        <topology evidence="1">Multi-pass membrane protein</topology>
    </subcellularLocation>
</comment>
<dbReference type="PANTHER" id="PTHR43310:SF4">
    <property type="entry name" value="AFR304WP"/>
    <property type="match status" value="1"/>
</dbReference>
<evidence type="ECO:0000256" key="4">
    <source>
        <dbReference type="ARBA" id="ARBA00023136"/>
    </source>
</evidence>
<feature type="transmembrane region" description="Helical" evidence="6">
    <location>
        <begin position="729"/>
        <end position="746"/>
    </location>
</feature>
<organism evidence="9 10">
    <name type="scientific">Tilletiopsis washingtonensis</name>
    <dbReference type="NCBI Taxonomy" id="58919"/>
    <lineage>
        <taxon>Eukaryota</taxon>
        <taxon>Fungi</taxon>
        <taxon>Dikarya</taxon>
        <taxon>Basidiomycota</taxon>
        <taxon>Ustilaginomycotina</taxon>
        <taxon>Exobasidiomycetes</taxon>
        <taxon>Entylomatales</taxon>
        <taxon>Entylomatales incertae sedis</taxon>
        <taxon>Tilletiopsis</taxon>
    </lineage>
</organism>
<dbReference type="PANTHER" id="PTHR43310">
    <property type="entry name" value="SULFATE TRANSPORTER YBAR-RELATED"/>
    <property type="match status" value="1"/>
</dbReference>
<dbReference type="GO" id="GO:0016020">
    <property type="term" value="C:membrane"/>
    <property type="evidence" value="ECO:0007669"/>
    <property type="project" value="UniProtKB-SubCell"/>
</dbReference>
<dbReference type="InterPro" id="IPR000595">
    <property type="entry name" value="cNMP-bd_dom"/>
</dbReference>
<feature type="transmembrane region" description="Helical" evidence="6">
    <location>
        <begin position="893"/>
        <end position="924"/>
    </location>
</feature>
<dbReference type="EMBL" id="KZ819286">
    <property type="protein sequence ID" value="PWO00244.1"/>
    <property type="molecule type" value="Genomic_DNA"/>
</dbReference>
<feature type="transmembrane region" description="Helical" evidence="6">
    <location>
        <begin position="529"/>
        <end position="548"/>
    </location>
</feature>
<evidence type="ECO:0000256" key="2">
    <source>
        <dbReference type="ARBA" id="ARBA00022692"/>
    </source>
</evidence>
<dbReference type="Pfam" id="PF00916">
    <property type="entry name" value="Sulfate_transp"/>
    <property type="match status" value="1"/>
</dbReference>
<sequence>MAGSHSTDEGASHSNAPSNLAAQRPSAPSSPGPGFSRPAATANALRRASVQPVPTASSDGGAGSPFSGAGGAGRVFPRSLTHDVANSGHGFAPPASPAHGRRSSIAGRAGRQQQGDAEAGEGEARYAGASGFNLEGRSYRFQTATHDGTQLGRSYTATSGTIRDSTALLAGMALMSDDDESNSSRIEERDEGEAELTAPARLDGLSSSAGGKSGSYLSAERGPSNLSRVMASSAGTSPATVRAVRSNEGSPRDADATPKAQRSPNSGQGKFISPQAPASETTPLLAGANERIGRDPQLSSSQSQQKRDRSTSTSSSSRSGGVVRALRGDARKIVQSPGAVSGLSIPASAAFGDAVAANESGFSLRGSNSGSGSGVRNVYGSGALAQASAEAEAAGSSGIETQRAGGDGDGSRMSLPPPGPNYQVHWALPDDTDYDTEDRPISAAWAIVPTALRPGKGARPLRAGFSPSDYVRSGRDSLSKLTWTDVLEAGKEPVRCLPAVILGLLLNVLDGVSYGLIIFPNSYPIFSDFGGDGVSMFFVTCVISQLVYSLGGSIFRGGNASMMIEVVPFFHILVQGILDELGDSDPAAVISTTIVSFAMSSIFAGIVFLILGWFRLGLLIGFFPRHILVGCIGGVGVFLIETGLEVSSQLRSEEGFQWNLESWNYLTQSWDMVAHWAPALGLAILLRVITARYHQPLIFPTYFLVIPVIFYIFVVGAGRQSVDSLREHGWVFDIGNAGDVPFWHFYTYFDFRKTSFRALWSTMPTQLALTFFSILHVPLNVPALAISVNEDNLDTDRELVAHGISNILAGFAGSVPNYLCYVNSVLFYRVGGGSRTSGVMLAGGTFAILLAGPGAIGYLPIVVVGALIFVLGIDLVKEAVWDTVGRVNGWEYFTIWVILGTMTYYDFVVGILVGVILACLFFVVQTSRRPCVKSILDGTVARSTVRRHTTQRQFLDAVGSQLQLLKLNGFLYFANISSVEELIRRALDIATWQHTPIRFMMVDFSLVSGIDFSAAEAFTRIQRLLETKGVVLVFCGLTPESDVGSALRAVDMWPEVFQNLNEALTWTENSLLRGMYASNMSAGKQFSQASLAAGGGLDVPDKKRQPAFVLDETVENSPRRHHLHQAALEATKGSSSAMAAVRRNAGIAEGGQASDRQASAPRTQPLALLLVTFSAYAGPDADEALFAELASYFRPMHAAEGETLWEQGDESDSLYLIEAGILNVRYDFEEGFELNERVLAGTLAGELTFLSCEPRNTTAHVELDCTLHRIDRASMKELEQKSPAVFGAFVQMLLRATAEEQSQLMSYLVSRLS</sequence>
<dbReference type="CDD" id="cd00038">
    <property type="entry name" value="CAP_ED"/>
    <property type="match status" value="1"/>
</dbReference>
<dbReference type="InterPro" id="IPR052706">
    <property type="entry name" value="Membrane-Transporter-like"/>
</dbReference>
<feature type="transmembrane region" description="Helical" evidence="6">
    <location>
        <begin position="840"/>
        <end position="873"/>
    </location>
</feature>
<feature type="region of interest" description="Disordered" evidence="5">
    <location>
        <begin position="393"/>
        <end position="422"/>
    </location>
</feature>
<keyword evidence="4 6" id="KW-0472">Membrane</keyword>
<feature type="domain" description="STAS" evidence="8">
    <location>
        <begin position="964"/>
        <end position="1052"/>
    </location>
</feature>
<evidence type="ECO:0000313" key="9">
    <source>
        <dbReference type="EMBL" id="PWO00244.1"/>
    </source>
</evidence>
<dbReference type="GeneID" id="37269279"/>
<dbReference type="SUPFAM" id="SSF52091">
    <property type="entry name" value="SpoIIaa-like"/>
    <property type="match status" value="1"/>
</dbReference>
<feature type="transmembrane region" description="Helical" evidence="6">
    <location>
        <begin position="807"/>
        <end position="828"/>
    </location>
</feature>
<dbReference type="Proteomes" id="UP000245946">
    <property type="component" value="Unassembled WGS sequence"/>
</dbReference>
<dbReference type="OrthoDB" id="409725at2759"/>
<dbReference type="STRING" id="58919.A0A316ZJ07"/>
<keyword evidence="2 6" id="KW-0812">Transmembrane</keyword>
<dbReference type="Pfam" id="PF00027">
    <property type="entry name" value="cNMP_binding"/>
    <property type="match status" value="1"/>
</dbReference>
<dbReference type="SUPFAM" id="SSF51206">
    <property type="entry name" value="cAMP-binding domain-like"/>
    <property type="match status" value="1"/>
</dbReference>
<evidence type="ECO:0000313" key="10">
    <source>
        <dbReference type="Proteomes" id="UP000245946"/>
    </source>
</evidence>
<dbReference type="Gene3D" id="3.30.750.24">
    <property type="entry name" value="STAS domain"/>
    <property type="match status" value="1"/>
</dbReference>
<feature type="compositionally biased region" description="Gly residues" evidence="5">
    <location>
        <begin position="60"/>
        <end position="73"/>
    </location>
</feature>
<dbReference type="PROSITE" id="PS50042">
    <property type="entry name" value="CNMP_BINDING_3"/>
    <property type="match status" value="1"/>
</dbReference>
<keyword evidence="3 6" id="KW-1133">Transmembrane helix</keyword>
<evidence type="ECO:0000259" key="8">
    <source>
        <dbReference type="PROSITE" id="PS50801"/>
    </source>
</evidence>
<feature type="transmembrane region" description="Helical" evidence="6">
    <location>
        <begin position="767"/>
        <end position="787"/>
    </location>
</feature>
<feature type="compositionally biased region" description="Basic and acidic residues" evidence="5">
    <location>
        <begin position="1"/>
        <end position="11"/>
    </location>
</feature>
<evidence type="ECO:0000259" key="7">
    <source>
        <dbReference type="PROSITE" id="PS50042"/>
    </source>
</evidence>
<dbReference type="CDD" id="cd07042">
    <property type="entry name" value="STAS_SulP_like_sulfate_transporter"/>
    <property type="match status" value="1"/>
</dbReference>
<feature type="transmembrane region" description="Helical" evidence="6">
    <location>
        <begin position="673"/>
        <end position="690"/>
    </location>
</feature>
<proteinExistence type="predicted"/>
<dbReference type="InterPro" id="IPR036513">
    <property type="entry name" value="STAS_dom_sf"/>
</dbReference>
<feature type="region of interest" description="Disordered" evidence="5">
    <location>
        <begin position="172"/>
        <end position="329"/>
    </location>
</feature>
<dbReference type="SMART" id="SM00100">
    <property type="entry name" value="cNMP"/>
    <property type="match status" value="1"/>
</dbReference>
<reference evidence="9 10" key="1">
    <citation type="journal article" date="2018" name="Mol. Biol. Evol.">
        <title>Broad Genomic Sampling Reveals a Smut Pathogenic Ancestry of the Fungal Clade Ustilaginomycotina.</title>
        <authorList>
            <person name="Kijpornyongpan T."/>
            <person name="Mondo S.J."/>
            <person name="Barry K."/>
            <person name="Sandor L."/>
            <person name="Lee J."/>
            <person name="Lipzen A."/>
            <person name="Pangilinan J."/>
            <person name="LaButti K."/>
            <person name="Hainaut M."/>
            <person name="Henrissat B."/>
            <person name="Grigoriev I.V."/>
            <person name="Spatafora J.W."/>
            <person name="Aime M.C."/>
        </authorList>
    </citation>
    <scope>NUCLEOTIDE SEQUENCE [LARGE SCALE GENOMIC DNA]</scope>
    <source>
        <strain evidence="9 10">MCA 4186</strain>
    </source>
</reference>
<accession>A0A316ZJ07</accession>
<evidence type="ECO:0008006" key="11">
    <source>
        <dbReference type="Google" id="ProtNLM"/>
    </source>
</evidence>
<evidence type="ECO:0000256" key="3">
    <source>
        <dbReference type="ARBA" id="ARBA00022989"/>
    </source>
</evidence>
<dbReference type="InterPro" id="IPR002645">
    <property type="entry name" value="STAS_dom"/>
</dbReference>
<evidence type="ECO:0000256" key="6">
    <source>
        <dbReference type="SAM" id="Phobius"/>
    </source>
</evidence>
<gene>
    <name evidence="9" type="ORF">FA09DRAFT_328348</name>
</gene>
<feature type="compositionally biased region" description="Low complexity" evidence="5">
    <location>
        <begin position="103"/>
        <end position="117"/>
    </location>
</feature>
<dbReference type="Gene3D" id="2.60.120.10">
    <property type="entry name" value="Jelly Rolls"/>
    <property type="match status" value="1"/>
</dbReference>
<dbReference type="InterPro" id="IPR011547">
    <property type="entry name" value="SLC26A/SulP_dom"/>
</dbReference>
<name>A0A316ZJ07_9BASI</name>
<feature type="transmembrane region" description="Helical" evidence="6">
    <location>
        <begin position="496"/>
        <end position="517"/>
    </location>
</feature>
<dbReference type="InterPro" id="IPR018490">
    <property type="entry name" value="cNMP-bd_dom_sf"/>
</dbReference>
<feature type="compositionally biased region" description="Low complexity" evidence="5">
    <location>
        <begin position="204"/>
        <end position="219"/>
    </location>
</feature>
<evidence type="ECO:0000256" key="5">
    <source>
        <dbReference type="SAM" id="MobiDB-lite"/>
    </source>
</evidence>
<feature type="transmembrane region" description="Helical" evidence="6">
    <location>
        <begin position="626"/>
        <end position="644"/>
    </location>
</feature>
<protein>
    <recommendedName>
        <fullName evidence="11">Sulfate transporter family protein</fullName>
    </recommendedName>
</protein>
<dbReference type="Pfam" id="PF01740">
    <property type="entry name" value="STAS"/>
    <property type="match status" value="1"/>
</dbReference>
<feature type="transmembrane region" description="Helical" evidence="6">
    <location>
        <begin position="697"/>
        <end position="717"/>
    </location>
</feature>
<dbReference type="RefSeq" id="XP_025600522.1">
    <property type="nucleotide sequence ID" value="XM_025741735.1"/>
</dbReference>